<dbReference type="Proteomes" id="UP000030832">
    <property type="component" value="Unassembled WGS sequence"/>
</dbReference>
<dbReference type="STRING" id="333138.LQ50_16035"/>
<name>A0A0B0IIC8_9BACI</name>
<protein>
    <recommendedName>
        <fullName evidence="3">Transcription initiation factor TFIIIB</fullName>
    </recommendedName>
</protein>
<proteinExistence type="predicted"/>
<sequence>MKETKCPKCNGIEFTEGTDFIPVKPLEKKFSMGSNKIYTFCLNCGEVISIRIENPSKFK</sequence>
<accession>A0A0B0IIC8</accession>
<evidence type="ECO:0000313" key="1">
    <source>
        <dbReference type="EMBL" id="KHF39391.1"/>
    </source>
</evidence>
<reference evidence="1 2" key="1">
    <citation type="submission" date="2014-09" db="EMBL/GenBank/DDBJ databases">
        <title>Genome sequencing and annotation of Bacillus Okhensis strain Kh10-101T.</title>
        <authorList>
            <person name="Prakash J.S."/>
        </authorList>
    </citation>
    <scope>NUCLEOTIDE SEQUENCE [LARGE SCALE GENOMIC DNA]</scope>
    <source>
        <strain evidence="2">Kh10-101T</strain>
    </source>
</reference>
<keyword evidence="2" id="KW-1185">Reference proteome</keyword>
<dbReference type="eggNOG" id="ENOG5033MX1">
    <property type="taxonomic scope" value="Bacteria"/>
</dbReference>
<dbReference type="RefSeq" id="WP_034630785.1">
    <property type="nucleotide sequence ID" value="NZ_JRJU01000020.1"/>
</dbReference>
<evidence type="ECO:0000313" key="2">
    <source>
        <dbReference type="Proteomes" id="UP000030832"/>
    </source>
</evidence>
<organism evidence="1 2">
    <name type="scientific">Halalkalibacter okhensis</name>
    <dbReference type="NCBI Taxonomy" id="333138"/>
    <lineage>
        <taxon>Bacteria</taxon>
        <taxon>Bacillati</taxon>
        <taxon>Bacillota</taxon>
        <taxon>Bacilli</taxon>
        <taxon>Bacillales</taxon>
        <taxon>Bacillaceae</taxon>
        <taxon>Halalkalibacter</taxon>
    </lineage>
</organism>
<dbReference type="OrthoDB" id="47713at2"/>
<dbReference type="EMBL" id="JRJU01000020">
    <property type="protein sequence ID" value="KHF39391.1"/>
    <property type="molecule type" value="Genomic_DNA"/>
</dbReference>
<dbReference type="AlphaFoldDB" id="A0A0B0IIC8"/>
<evidence type="ECO:0008006" key="3">
    <source>
        <dbReference type="Google" id="ProtNLM"/>
    </source>
</evidence>
<comment type="caution">
    <text evidence="1">The sequence shown here is derived from an EMBL/GenBank/DDBJ whole genome shotgun (WGS) entry which is preliminary data.</text>
</comment>
<gene>
    <name evidence="1" type="ORF">LQ50_16035</name>
</gene>